<feature type="compositionally biased region" description="Polar residues" evidence="1">
    <location>
        <begin position="1187"/>
        <end position="1200"/>
    </location>
</feature>
<feature type="compositionally biased region" description="Basic and acidic residues" evidence="1">
    <location>
        <begin position="1320"/>
        <end position="1339"/>
    </location>
</feature>
<feature type="region of interest" description="Disordered" evidence="1">
    <location>
        <begin position="489"/>
        <end position="559"/>
    </location>
</feature>
<organism evidence="3 4">
    <name type="scientific">Coemansia spiralis</name>
    <dbReference type="NCBI Taxonomy" id="417178"/>
    <lineage>
        <taxon>Eukaryota</taxon>
        <taxon>Fungi</taxon>
        <taxon>Fungi incertae sedis</taxon>
        <taxon>Zoopagomycota</taxon>
        <taxon>Kickxellomycotina</taxon>
        <taxon>Kickxellomycetes</taxon>
        <taxon>Kickxellales</taxon>
        <taxon>Kickxellaceae</taxon>
        <taxon>Coemansia</taxon>
    </lineage>
</organism>
<feature type="compositionally biased region" description="Polar residues" evidence="1">
    <location>
        <begin position="642"/>
        <end position="658"/>
    </location>
</feature>
<evidence type="ECO:0000259" key="2">
    <source>
        <dbReference type="PROSITE" id="PS50132"/>
    </source>
</evidence>
<dbReference type="InterPro" id="IPR016137">
    <property type="entry name" value="RGS"/>
</dbReference>
<dbReference type="SMART" id="SM00315">
    <property type="entry name" value="RGS"/>
    <property type="match status" value="1"/>
</dbReference>
<feature type="region of interest" description="Disordered" evidence="1">
    <location>
        <begin position="1308"/>
        <end position="1339"/>
    </location>
</feature>
<dbReference type="Proteomes" id="UP001151518">
    <property type="component" value="Unassembled WGS sequence"/>
</dbReference>
<feature type="compositionally biased region" description="Low complexity" evidence="1">
    <location>
        <begin position="531"/>
        <end position="544"/>
    </location>
</feature>
<accession>A0A9W8G351</accession>
<dbReference type="InterPro" id="IPR044926">
    <property type="entry name" value="RGS_subdomain_2"/>
</dbReference>
<dbReference type="InterPro" id="IPR036305">
    <property type="entry name" value="RGS_sf"/>
</dbReference>
<dbReference type="CDD" id="cd07440">
    <property type="entry name" value="RGS"/>
    <property type="match status" value="1"/>
</dbReference>
<proteinExistence type="predicted"/>
<feature type="compositionally biased region" description="Low complexity" evidence="1">
    <location>
        <begin position="1170"/>
        <end position="1183"/>
    </location>
</feature>
<dbReference type="SUPFAM" id="SSF48097">
    <property type="entry name" value="Regulator of G-protein signaling, RGS"/>
    <property type="match status" value="1"/>
</dbReference>
<feature type="domain" description="RGS" evidence="2">
    <location>
        <begin position="150"/>
        <end position="263"/>
    </location>
</feature>
<feature type="region of interest" description="Disordered" evidence="1">
    <location>
        <begin position="637"/>
        <end position="661"/>
    </location>
</feature>
<dbReference type="Gene3D" id="1.10.167.10">
    <property type="entry name" value="Regulator of G-protein Signalling 4, domain 2"/>
    <property type="match status" value="1"/>
</dbReference>
<protein>
    <recommendedName>
        <fullName evidence="2">RGS domain-containing protein</fullName>
    </recommendedName>
</protein>
<sequence>MAQYMEMDASPLLGLITSPNPVVAKRASKPAPKNTRLYIEIASNKAVEPPKLFSPLVRDQEAPVFSLTIGSQFTVEDLARTIESAQGLDIKALFKGNRPLMFTDRICNVLQPNDTVVVYSNLVTSEDSGSNDEAMMKCADLVSKAPLKARFINILITPALLRAFLGFCALPSELALESLLFVLDVERFRHAPPSMARLLANYIYLSYIAPVAPLRINISGRMRDRVPWPFLPNWDYNPWLFDEILASIGFTLKKHTLLRFERSPVGLVALMQRGFNHEDYIRPLNMDSDPMAAIARYEPNIDVVIWVNELEFDAVGTQMLTNLSKLTTGFREKLLERILAQFVNEHHAYCLSSGYFRLATQLVPLQKQRKIKKTRKLCSFFGDNPNEALLRQQLMAVVPPSSHLMAARAAAELVARKQVAEAQRREVCGLNRQDSVDSSVLAERRLMEADSDSDVEQEHEGWAERAMKHRSFDSLDGECQRAELCQRTTDNGWTSGDNSPLANPRRGKEKHPGAYNDQTMDRALSMIGMPNSDTQSNNSSASSSPRELPKAREQDVPMSHVRFMAAGIPSSGYRRKQRLNQSYSVYSTHGTAYNSADGRSNGPPLSTEGKGSVIFERKKRVDKLREFFGRSDPVNPLDYFQQRDSQGSVRSTSTSVDTESIEPHLTPAQRQLLVRRRRKLKALLGEQVDEQIIGLSPSVSFDSLGTQLESVGSFCPLPSNGPTEQDSLRNAKIRQYSKIREVLGESAPVPSLYLGAKEPALLAEQILAQRRRTKLEAMLGGVPENLTTFYKTDADRTQAKKNSAYLSDASSDGERQAYESIRQQRMQCLEQTGGSEHLAKIGGSINGSCLPASPSDSDDSYEFVPLKSPCIQKATLPQPALVEQKNPSSAQTRGWRLTLTKPVNTSSPLTPVEPSNSSWEVAHPAPIAEDVISISEADNPSPVRAQFWMTSSPESQASVVASERANKRTSLMATLRASKANIIGSLKRATPSTASVNLTQQHPGRPRASSQSSNSSVGSKRRSNINPKLGFLSKIAKPSALTDKKKINPPVIPPMRASSIKPLSPLPPISPNNFEASFDRGMALREVVAVAEYISSRAESPKQLNLPPRVSSAKKQHANVYYPHQHMIASALLSSNMQSTRQRKHPSSKAPSKTVHWFDSPNMHGKGRASSSSEESTYSNNYYPETPLNSAHTSPQASAKSSMELGMAIVLRSPSMKKPSIKSPIVCPKQADPMGFPKLPVGLPQVPQMALAHKASISAVGGRRIEKILKADKPCTNPNVYSNIVTIRARRTQSFAIQRRLERATVGRKRSNTIGTGRQAETHTKTNNDPDAFPRAEKPSRRVQSMITAAQMTGECKLSRNRCVTVIPLRLELQRLLTRKLSKTSNVTRQFHIEGSEMATLRKISELLNATDERSGGGPTCRSQYIRMTSDALCAMSPQSTLQDKPESSGQGSLDTQRVCHPYKRHSCVLDYQQSEVEVSQTGAQIKCNSRFRSKSCPGRYSRKKDLPISPKISRYLSSAKASSPRQCGSFTFGPSSTSGYPYQRISLALLSRPPMGRAQASNGRRSLDTRPARGTYSPYTAASIRRYASISGPTHTRLLPKPAQ</sequence>
<evidence type="ECO:0000256" key="1">
    <source>
        <dbReference type="SAM" id="MobiDB-lite"/>
    </source>
</evidence>
<feature type="compositionally biased region" description="Low complexity" evidence="1">
    <location>
        <begin position="1006"/>
        <end position="1018"/>
    </location>
</feature>
<reference evidence="3" key="1">
    <citation type="submission" date="2022-07" db="EMBL/GenBank/DDBJ databases">
        <title>Phylogenomic reconstructions and comparative analyses of Kickxellomycotina fungi.</title>
        <authorList>
            <person name="Reynolds N.K."/>
            <person name="Stajich J.E."/>
            <person name="Barry K."/>
            <person name="Grigoriev I.V."/>
            <person name="Crous P."/>
            <person name="Smith M.E."/>
        </authorList>
    </citation>
    <scope>NUCLEOTIDE SEQUENCE</scope>
    <source>
        <strain evidence="3">NRRL 3115</strain>
    </source>
</reference>
<dbReference type="PROSITE" id="PS50132">
    <property type="entry name" value="RGS"/>
    <property type="match status" value="1"/>
</dbReference>
<feature type="region of interest" description="Disordered" evidence="1">
    <location>
        <begin position="1136"/>
        <end position="1200"/>
    </location>
</feature>
<feature type="compositionally biased region" description="Polar residues" evidence="1">
    <location>
        <begin position="991"/>
        <end position="1002"/>
    </location>
</feature>
<comment type="caution">
    <text evidence="3">The sequence shown here is derived from an EMBL/GenBank/DDBJ whole genome shotgun (WGS) entry which is preliminary data.</text>
</comment>
<dbReference type="OrthoDB" id="196547at2759"/>
<feature type="region of interest" description="Disordered" evidence="1">
    <location>
        <begin position="991"/>
        <end position="1029"/>
    </location>
</feature>
<dbReference type="Pfam" id="PF00615">
    <property type="entry name" value="RGS"/>
    <property type="match status" value="1"/>
</dbReference>
<feature type="region of interest" description="Disordered" evidence="1">
    <location>
        <begin position="1555"/>
        <end position="1576"/>
    </location>
</feature>
<name>A0A9W8G351_9FUNG</name>
<feature type="compositionally biased region" description="Polar residues" evidence="1">
    <location>
        <begin position="489"/>
        <end position="501"/>
    </location>
</feature>
<gene>
    <name evidence="3" type="ORF">GGI25_005179</name>
</gene>
<dbReference type="EMBL" id="JANBTW010000085">
    <property type="protein sequence ID" value="KAJ2672297.1"/>
    <property type="molecule type" value="Genomic_DNA"/>
</dbReference>
<evidence type="ECO:0000313" key="4">
    <source>
        <dbReference type="Proteomes" id="UP001151518"/>
    </source>
</evidence>
<feature type="region of interest" description="Disordered" evidence="1">
    <location>
        <begin position="1437"/>
        <end position="1456"/>
    </location>
</feature>
<evidence type="ECO:0000313" key="3">
    <source>
        <dbReference type="EMBL" id="KAJ2672297.1"/>
    </source>
</evidence>